<dbReference type="InterPro" id="IPR009506">
    <property type="entry name" value="YjiS-like"/>
</dbReference>
<accession>A0A7X6GY98</accession>
<comment type="caution">
    <text evidence="2">The sequence shown here is derived from an EMBL/GenBank/DDBJ whole genome shotgun (WGS) entry which is preliminary data.</text>
</comment>
<protein>
    <submittedName>
        <fullName evidence="2">DUF1127 domain-containing protein</fullName>
    </submittedName>
</protein>
<evidence type="ECO:0000259" key="1">
    <source>
        <dbReference type="Pfam" id="PF06568"/>
    </source>
</evidence>
<dbReference type="EMBL" id="JAAZQQ010000002">
    <property type="protein sequence ID" value="NKX44630.1"/>
    <property type="molecule type" value="Genomic_DNA"/>
</dbReference>
<evidence type="ECO:0000313" key="3">
    <source>
        <dbReference type="Proteomes" id="UP000526408"/>
    </source>
</evidence>
<name>A0A7X6GY98_9RHOB</name>
<dbReference type="AlphaFoldDB" id="A0A7X6GY98"/>
<keyword evidence="3" id="KW-1185">Reference proteome</keyword>
<proteinExistence type="predicted"/>
<evidence type="ECO:0000313" key="2">
    <source>
        <dbReference type="EMBL" id="NKX44630.1"/>
    </source>
</evidence>
<dbReference type="RefSeq" id="WP_168622991.1">
    <property type="nucleotide sequence ID" value="NZ_JAAZQQ010000002.1"/>
</dbReference>
<feature type="domain" description="YjiS-like" evidence="1">
    <location>
        <begin position="28"/>
        <end position="61"/>
    </location>
</feature>
<reference evidence="2 3" key="1">
    <citation type="submission" date="2020-04" db="EMBL/GenBank/DDBJ databases">
        <authorList>
            <person name="Yoon J."/>
        </authorList>
    </citation>
    <scope>NUCLEOTIDE SEQUENCE [LARGE SCALE GENOMIC DNA]</scope>
    <source>
        <strain evidence="2 3">KMU-115</strain>
    </source>
</reference>
<organism evidence="2 3">
    <name type="scientific">Roseicyclus persicicus</name>
    <dbReference type="NCBI Taxonomy" id="2650661"/>
    <lineage>
        <taxon>Bacteria</taxon>
        <taxon>Pseudomonadati</taxon>
        <taxon>Pseudomonadota</taxon>
        <taxon>Alphaproteobacteria</taxon>
        <taxon>Rhodobacterales</taxon>
        <taxon>Roseobacteraceae</taxon>
        <taxon>Roseicyclus</taxon>
    </lineage>
</organism>
<dbReference type="Pfam" id="PF06568">
    <property type="entry name" value="YjiS-like"/>
    <property type="match status" value="1"/>
</dbReference>
<dbReference type="Proteomes" id="UP000526408">
    <property type="component" value="Unassembled WGS sequence"/>
</dbReference>
<gene>
    <name evidence="2" type="ORF">HCU73_08515</name>
</gene>
<sequence length="79" mass="9150">MTDETLHRTFPTLDFSELPRKGTRHILALLRRARHVRDYRHLDGLPDYLLSDVGFTRAEVRRLAGRTRESTPPLQPGLS</sequence>